<protein>
    <submittedName>
        <fullName evidence="1">Uncharacterized protein</fullName>
    </submittedName>
</protein>
<evidence type="ECO:0000313" key="1">
    <source>
        <dbReference type="EMBL" id="KAI5676046.1"/>
    </source>
</evidence>
<evidence type="ECO:0000313" key="2">
    <source>
        <dbReference type="Proteomes" id="UP001060085"/>
    </source>
</evidence>
<name>A0ACC0BTX9_CATRO</name>
<dbReference type="EMBL" id="CM044702">
    <property type="protein sequence ID" value="KAI5676046.1"/>
    <property type="molecule type" value="Genomic_DNA"/>
</dbReference>
<gene>
    <name evidence="1" type="ORF">M9H77_06996</name>
</gene>
<accession>A0ACC0BTX9</accession>
<sequence length="149" mass="16854">MNSYLRGEVGTKARIQSVPSLSVFALISKKGEHRVLVVIWLVVTCGVEVDGHMDGPLPNDMLGRFTLDLDPADRGRSTVRGPKAGSTRRLCRYPKARYLFVFKWRVRFRTLSIKPIMYMHGFEKWSVAAAPMCLDSLKLSDNARTLQKV</sequence>
<reference evidence="2" key="1">
    <citation type="journal article" date="2023" name="Nat. Plants">
        <title>Single-cell RNA sequencing provides a high-resolution roadmap for understanding the multicellular compartmentation of specialized metabolism.</title>
        <authorList>
            <person name="Sun S."/>
            <person name="Shen X."/>
            <person name="Li Y."/>
            <person name="Li Y."/>
            <person name="Wang S."/>
            <person name="Li R."/>
            <person name="Zhang H."/>
            <person name="Shen G."/>
            <person name="Guo B."/>
            <person name="Wei J."/>
            <person name="Xu J."/>
            <person name="St-Pierre B."/>
            <person name="Chen S."/>
            <person name="Sun C."/>
        </authorList>
    </citation>
    <scope>NUCLEOTIDE SEQUENCE [LARGE SCALE GENOMIC DNA]</scope>
</reference>
<dbReference type="Proteomes" id="UP001060085">
    <property type="component" value="Linkage Group LG02"/>
</dbReference>
<keyword evidence="2" id="KW-1185">Reference proteome</keyword>
<proteinExistence type="predicted"/>
<comment type="caution">
    <text evidence="1">The sequence shown here is derived from an EMBL/GenBank/DDBJ whole genome shotgun (WGS) entry which is preliminary data.</text>
</comment>
<organism evidence="1 2">
    <name type="scientific">Catharanthus roseus</name>
    <name type="common">Madagascar periwinkle</name>
    <name type="synonym">Vinca rosea</name>
    <dbReference type="NCBI Taxonomy" id="4058"/>
    <lineage>
        <taxon>Eukaryota</taxon>
        <taxon>Viridiplantae</taxon>
        <taxon>Streptophyta</taxon>
        <taxon>Embryophyta</taxon>
        <taxon>Tracheophyta</taxon>
        <taxon>Spermatophyta</taxon>
        <taxon>Magnoliopsida</taxon>
        <taxon>eudicotyledons</taxon>
        <taxon>Gunneridae</taxon>
        <taxon>Pentapetalae</taxon>
        <taxon>asterids</taxon>
        <taxon>lamiids</taxon>
        <taxon>Gentianales</taxon>
        <taxon>Apocynaceae</taxon>
        <taxon>Rauvolfioideae</taxon>
        <taxon>Vinceae</taxon>
        <taxon>Catharanthinae</taxon>
        <taxon>Catharanthus</taxon>
    </lineage>
</organism>